<dbReference type="AlphaFoldDB" id="A0A8A4ZK44"/>
<feature type="transmembrane region" description="Helical" evidence="1">
    <location>
        <begin position="24"/>
        <end position="48"/>
    </location>
</feature>
<keyword evidence="3" id="KW-1185">Reference proteome</keyword>
<dbReference type="RefSeq" id="WP_227424283.1">
    <property type="nucleotide sequence ID" value="NZ_CP071868.1"/>
</dbReference>
<name>A0A8A4ZK44_9MICO</name>
<keyword evidence="1" id="KW-0812">Transmembrane</keyword>
<proteinExistence type="predicted"/>
<protein>
    <submittedName>
        <fullName evidence="2">Uncharacterized protein</fullName>
    </submittedName>
</protein>
<reference evidence="2" key="1">
    <citation type="submission" date="2021-03" db="EMBL/GenBank/DDBJ databases">
        <title>Pengzhenrongella sicca gen. nov., sp. nov., a new member of suborder Micrococcineae isolated from High-Arctic tundra soil.</title>
        <authorList>
            <person name="Peng F."/>
        </authorList>
    </citation>
    <scope>NUCLEOTIDE SEQUENCE</scope>
    <source>
        <strain evidence="2">LRZ-2</strain>
    </source>
</reference>
<keyword evidence="1" id="KW-0472">Membrane</keyword>
<gene>
    <name evidence="2" type="ORF">J4E96_02775</name>
</gene>
<evidence type="ECO:0000256" key="1">
    <source>
        <dbReference type="SAM" id="Phobius"/>
    </source>
</evidence>
<evidence type="ECO:0000313" key="2">
    <source>
        <dbReference type="EMBL" id="QTE29968.1"/>
    </source>
</evidence>
<feature type="transmembrane region" description="Helical" evidence="1">
    <location>
        <begin position="166"/>
        <end position="183"/>
    </location>
</feature>
<evidence type="ECO:0000313" key="3">
    <source>
        <dbReference type="Proteomes" id="UP000663937"/>
    </source>
</evidence>
<dbReference type="EMBL" id="CP071868">
    <property type="protein sequence ID" value="QTE29968.1"/>
    <property type="molecule type" value="Genomic_DNA"/>
</dbReference>
<accession>A0A8A4ZK44</accession>
<dbReference type="Proteomes" id="UP000663937">
    <property type="component" value="Chromosome"/>
</dbReference>
<keyword evidence="1" id="KW-1133">Transmembrane helix</keyword>
<dbReference type="KEGG" id="psic:J4E96_02775"/>
<sequence length="190" mass="19325">MPTGPAESIRQPFTRGNLVRVTRLWSLVAFAAVPLFLAVGVALLVGVFPAQSSRASVIEMTAAPGAEIAALGGSRGMALWGQPADVDLAQVTCTWTGGADAGGELEVGPAPDRPTEVTDSRGKGDFVWLTTTAGEFVPRSATCSGGGLTTLGASVDPGTGAGSSTGLFFVLLAPVMLVLGLVARRLSRRS</sequence>
<organism evidence="2 3">
    <name type="scientific">Pengzhenrongella sicca</name>
    <dbReference type="NCBI Taxonomy" id="2819238"/>
    <lineage>
        <taxon>Bacteria</taxon>
        <taxon>Bacillati</taxon>
        <taxon>Actinomycetota</taxon>
        <taxon>Actinomycetes</taxon>
        <taxon>Micrococcales</taxon>
        <taxon>Pengzhenrongella</taxon>
    </lineage>
</organism>